<dbReference type="AlphaFoldDB" id="A0A2P6NWF2"/>
<evidence type="ECO:0000313" key="3">
    <source>
        <dbReference type="EMBL" id="PRP88287.1"/>
    </source>
</evidence>
<dbReference type="InParanoid" id="A0A2P6NWF2"/>
<dbReference type="Proteomes" id="UP000241769">
    <property type="component" value="Unassembled WGS sequence"/>
</dbReference>
<sequence length="192" mass="22308">MNKPIHQIFAFDPKEYVPPCEDYTEFQSYIRDSRRVADDTLVFTINRSDGSPKECEAIYKTLQQIHQFRIDNISRCLQFYEDRLNLSQTESSGKERPNSITNIKRGKQVNNFDRKAVAFLKSERGVEEILKEQSSKILKAKRDINKRGRGHSRRGQLKPGVRVFDHSRIRVRGTEAQGLSKDKNAEPHRALC</sequence>
<name>A0A2P6NWF2_9EUKA</name>
<comment type="similarity">
    <text evidence="1">Belongs to the MIX23 family.</text>
</comment>
<proteinExistence type="inferred from homology"/>
<gene>
    <name evidence="3" type="ORF">PROFUN_03396</name>
</gene>
<organism evidence="3 4">
    <name type="scientific">Planoprotostelium fungivorum</name>
    <dbReference type="NCBI Taxonomy" id="1890364"/>
    <lineage>
        <taxon>Eukaryota</taxon>
        <taxon>Amoebozoa</taxon>
        <taxon>Evosea</taxon>
        <taxon>Variosea</taxon>
        <taxon>Cavosteliida</taxon>
        <taxon>Cavosteliaceae</taxon>
        <taxon>Planoprotostelium</taxon>
    </lineage>
</organism>
<accession>A0A2P6NWF2</accession>
<evidence type="ECO:0000256" key="2">
    <source>
        <dbReference type="SAM" id="MobiDB-lite"/>
    </source>
</evidence>
<dbReference type="GO" id="GO:0005758">
    <property type="term" value="C:mitochondrial intermembrane space"/>
    <property type="evidence" value="ECO:0007669"/>
    <property type="project" value="InterPro"/>
</dbReference>
<evidence type="ECO:0000256" key="1">
    <source>
        <dbReference type="ARBA" id="ARBA00024204"/>
    </source>
</evidence>
<dbReference type="PANTHER" id="PTHR31905">
    <property type="entry name" value="COILED-COIL DOMAIN-CONTAINING PROTEIN 58"/>
    <property type="match status" value="1"/>
</dbReference>
<evidence type="ECO:0000313" key="4">
    <source>
        <dbReference type="Proteomes" id="UP000241769"/>
    </source>
</evidence>
<dbReference type="EMBL" id="MDYQ01000012">
    <property type="protein sequence ID" value="PRP88287.1"/>
    <property type="molecule type" value="Genomic_DNA"/>
</dbReference>
<dbReference type="Pfam" id="PF09774">
    <property type="entry name" value="MIX23"/>
    <property type="match status" value="1"/>
</dbReference>
<protein>
    <submittedName>
        <fullName evidence="3">Coiled-coil domain-containing protein</fullName>
    </submittedName>
</protein>
<feature type="region of interest" description="Disordered" evidence="2">
    <location>
        <begin position="172"/>
        <end position="192"/>
    </location>
</feature>
<keyword evidence="4" id="KW-1185">Reference proteome</keyword>
<dbReference type="InterPro" id="IPR019171">
    <property type="entry name" value="MIX23"/>
</dbReference>
<comment type="caution">
    <text evidence="3">The sequence shown here is derived from an EMBL/GenBank/DDBJ whole genome shotgun (WGS) entry which is preliminary data.</text>
</comment>
<reference evidence="3 4" key="1">
    <citation type="journal article" date="2018" name="Genome Biol. Evol.">
        <title>Multiple Roots of Fruiting Body Formation in Amoebozoa.</title>
        <authorList>
            <person name="Hillmann F."/>
            <person name="Forbes G."/>
            <person name="Novohradska S."/>
            <person name="Ferling I."/>
            <person name="Riege K."/>
            <person name="Groth M."/>
            <person name="Westermann M."/>
            <person name="Marz M."/>
            <person name="Spaller T."/>
            <person name="Winckler T."/>
            <person name="Schaap P."/>
            <person name="Glockner G."/>
        </authorList>
    </citation>
    <scope>NUCLEOTIDE SEQUENCE [LARGE SCALE GENOMIC DNA]</scope>
    <source>
        <strain evidence="3 4">Jena</strain>
    </source>
</reference>
<dbReference type="PANTHER" id="PTHR31905:SF2">
    <property type="entry name" value="PROTEIN MIX23"/>
    <property type="match status" value="1"/>
</dbReference>
<dbReference type="OrthoDB" id="5593818at2759"/>
<feature type="compositionally biased region" description="Basic and acidic residues" evidence="2">
    <location>
        <begin position="180"/>
        <end position="192"/>
    </location>
</feature>